<reference evidence="2" key="1">
    <citation type="submission" date="2018-01" db="EMBL/GenBank/DDBJ databases">
        <title>An insight into the sialome of Amazonian anophelines.</title>
        <authorList>
            <person name="Ribeiro J.M."/>
            <person name="Scarpassa V."/>
            <person name="Calvo E."/>
        </authorList>
    </citation>
    <scope>NUCLEOTIDE SEQUENCE</scope>
</reference>
<sequence>MVLHLGLISLTSLCAIDGEDDHDGYAGDEDRRQSTLPTDRPRRTLLLLLVRYSENFLRVPHADEPVCVLHQFHQPLVLLLLLLPCCRAGA</sequence>
<proteinExistence type="predicted"/>
<feature type="chain" id="PRO_5014954220" evidence="1">
    <location>
        <begin position="19"/>
        <end position="90"/>
    </location>
</feature>
<protein>
    <submittedName>
        <fullName evidence="2">Putative secreted protein</fullName>
    </submittedName>
</protein>
<dbReference type="EMBL" id="GGFL01007019">
    <property type="protein sequence ID" value="MBW71197.1"/>
    <property type="molecule type" value="Transcribed_RNA"/>
</dbReference>
<accession>A0A2M4D0W3</accession>
<evidence type="ECO:0000313" key="2">
    <source>
        <dbReference type="EMBL" id="MBW71197.1"/>
    </source>
</evidence>
<keyword evidence="1" id="KW-0732">Signal</keyword>
<evidence type="ECO:0000256" key="1">
    <source>
        <dbReference type="SAM" id="SignalP"/>
    </source>
</evidence>
<feature type="signal peptide" evidence="1">
    <location>
        <begin position="1"/>
        <end position="18"/>
    </location>
</feature>
<organism evidence="2">
    <name type="scientific">Anopheles darlingi</name>
    <name type="common">Mosquito</name>
    <dbReference type="NCBI Taxonomy" id="43151"/>
    <lineage>
        <taxon>Eukaryota</taxon>
        <taxon>Metazoa</taxon>
        <taxon>Ecdysozoa</taxon>
        <taxon>Arthropoda</taxon>
        <taxon>Hexapoda</taxon>
        <taxon>Insecta</taxon>
        <taxon>Pterygota</taxon>
        <taxon>Neoptera</taxon>
        <taxon>Endopterygota</taxon>
        <taxon>Diptera</taxon>
        <taxon>Nematocera</taxon>
        <taxon>Culicoidea</taxon>
        <taxon>Culicidae</taxon>
        <taxon>Anophelinae</taxon>
        <taxon>Anopheles</taxon>
    </lineage>
</organism>
<name>A0A2M4D0W3_ANODA</name>
<dbReference type="AlphaFoldDB" id="A0A2M4D0W3"/>